<accession>A0AAV1RCH1</accession>
<organism evidence="12 13">
    <name type="scientific">Dovyalis caffra</name>
    <dbReference type="NCBI Taxonomy" id="77055"/>
    <lineage>
        <taxon>Eukaryota</taxon>
        <taxon>Viridiplantae</taxon>
        <taxon>Streptophyta</taxon>
        <taxon>Embryophyta</taxon>
        <taxon>Tracheophyta</taxon>
        <taxon>Spermatophyta</taxon>
        <taxon>Magnoliopsida</taxon>
        <taxon>eudicotyledons</taxon>
        <taxon>Gunneridae</taxon>
        <taxon>Pentapetalae</taxon>
        <taxon>rosids</taxon>
        <taxon>fabids</taxon>
        <taxon>Malpighiales</taxon>
        <taxon>Salicaceae</taxon>
        <taxon>Flacourtieae</taxon>
        <taxon>Dovyalis</taxon>
    </lineage>
</organism>
<dbReference type="InterPro" id="IPR004367">
    <property type="entry name" value="Cyclin_C-dom"/>
</dbReference>
<proteinExistence type="inferred from homology"/>
<sequence>MGGPTFKAGDIFAMMAACFVAVVESTGTIIAASRYGSATPLPPSVLSRGIGWLVGHDPLFCNLNSFRTKFILGFSLFMGLSVPQYFNDYLLVSGRGPIHTGATWFNDVMQVIFSSPATVALIVAYFLDGTHSLGHSTTRRDSGRHWWEKFRYFSQDTRSEEFYALPWNLNSLYCGEDVSEVVQLNADTWISSHHQSPSSSVILSPPSDENTITKLIDSESHFMPLSDYLYRCRHRSIDITARQDSINWILKVHAHYAFRPLTALLSVNYFDRFLSSHSLPENGWPFQLLSVACLSLAAKMEEPDMPLLLDLQILEPGFIFEPKNVQKMELRIMAHFNWRLRSITPFDYLDYFISKLPSCSSTKPDNFNRVLKDSSDLILNTTRVIDFLGFAPSTVAAAAVISAAGKSFDTVPLEAGVGQFFHERVNKETAISCHQLMEEYLVDTCPSARHKEFSAGPPVEPASPVGVLDAAAACGSCDTRSENPISASSQASQTEPIIKRLRSSAPDVQEP</sequence>
<dbReference type="CDD" id="cd20543">
    <property type="entry name" value="CYCLIN_AtCycD-like_rpt1"/>
    <property type="match status" value="1"/>
</dbReference>
<evidence type="ECO:0000256" key="1">
    <source>
        <dbReference type="ARBA" id="ARBA00008821"/>
    </source>
</evidence>
<dbReference type="SUPFAM" id="SSF47954">
    <property type="entry name" value="Cyclin-like"/>
    <property type="match status" value="1"/>
</dbReference>
<dbReference type="AlphaFoldDB" id="A0AAV1RCH1"/>
<dbReference type="InterPro" id="IPR036915">
    <property type="entry name" value="Cyclin-like_sf"/>
</dbReference>
<keyword evidence="5 8" id="KW-0195">Cyclin</keyword>
<evidence type="ECO:0000313" key="13">
    <source>
        <dbReference type="Proteomes" id="UP001314170"/>
    </source>
</evidence>
<dbReference type="SMART" id="SM01332">
    <property type="entry name" value="Cyclin_C"/>
    <property type="match status" value="1"/>
</dbReference>
<evidence type="ECO:0000256" key="9">
    <source>
        <dbReference type="SAM" id="MobiDB-lite"/>
    </source>
</evidence>
<reference evidence="12 13" key="1">
    <citation type="submission" date="2024-01" db="EMBL/GenBank/DDBJ databases">
        <authorList>
            <person name="Waweru B."/>
        </authorList>
    </citation>
    <scope>NUCLEOTIDE SEQUENCE [LARGE SCALE GENOMIC DNA]</scope>
</reference>
<evidence type="ECO:0000256" key="6">
    <source>
        <dbReference type="ARBA" id="ARBA00023306"/>
    </source>
</evidence>
<name>A0AAV1RCH1_9ROSI</name>
<keyword evidence="13" id="KW-1185">Reference proteome</keyword>
<feature type="region of interest" description="Disordered" evidence="9">
    <location>
        <begin position="476"/>
        <end position="511"/>
    </location>
</feature>
<dbReference type="Gene3D" id="1.10.472.10">
    <property type="entry name" value="Cyclin-like"/>
    <property type="match status" value="2"/>
</dbReference>
<gene>
    <name evidence="12" type="ORF">DCAF_LOCUS7831</name>
</gene>
<dbReference type="InterPro" id="IPR006671">
    <property type="entry name" value="Cyclin_N"/>
</dbReference>
<comment type="subunit">
    <text evidence="3">Interacts with the CDC2 protein kinase to form a serine/threonine kinase holoenzyme complex also known as maturation promoting factor (MPF). The cyclin subunit imparts substrate specificity to the complex.</text>
</comment>
<evidence type="ECO:0000313" key="12">
    <source>
        <dbReference type="EMBL" id="CAK7330191.1"/>
    </source>
</evidence>
<dbReference type="InterPro" id="IPR013763">
    <property type="entry name" value="Cyclin-like_dom"/>
</dbReference>
<dbReference type="FunFam" id="1.10.472.10:FF:000060">
    <property type="entry name" value="D6-type cyclin"/>
    <property type="match status" value="1"/>
</dbReference>
<evidence type="ECO:0000256" key="5">
    <source>
        <dbReference type="ARBA" id="ARBA00023127"/>
    </source>
</evidence>
<evidence type="ECO:0000256" key="8">
    <source>
        <dbReference type="RuleBase" id="RU000383"/>
    </source>
</evidence>
<dbReference type="EMBL" id="CAWUPB010000913">
    <property type="protein sequence ID" value="CAK7330191.1"/>
    <property type="molecule type" value="Genomic_DNA"/>
</dbReference>
<dbReference type="FunFam" id="1.10.472.10:FF:000040">
    <property type="entry name" value="D6-type cyclin"/>
    <property type="match status" value="1"/>
</dbReference>
<feature type="domain" description="Cyclin-like" evidence="10">
    <location>
        <begin position="247"/>
        <end position="334"/>
    </location>
</feature>
<comment type="similarity">
    <text evidence="1">Belongs to the nucleobase:cation symporter-2 (NCS2) (TC 2.A.40) family.</text>
</comment>
<keyword evidence="6" id="KW-0131">Cell cycle</keyword>
<dbReference type="SMART" id="SM00385">
    <property type="entry name" value="CYCLIN"/>
    <property type="match status" value="1"/>
</dbReference>
<evidence type="ECO:0000259" key="10">
    <source>
        <dbReference type="SMART" id="SM00385"/>
    </source>
</evidence>
<dbReference type="InterPro" id="IPR048258">
    <property type="entry name" value="Cyclins_cyclin-box"/>
</dbReference>
<evidence type="ECO:0000256" key="7">
    <source>
        <dbReference type="ARBA" id="ARBA00032263"/>
    </source>
</evidence>
<evidence type="ECO:0000256" key="2">
    <source>
        <dbReference type="ARBA" id="ARBA00009065"/>
    </source>
</evidence>
<dbReference type="PANTHER" id="PTHR11119">
    <property type="entry name" value="XANTHINE-URACIL / VITAMIN C PERMEASE FAMILY MEMBER"/>
    <property type="match status" value="1"/>
</dbReference>
<dbReference type="GO" id="GO:0051301">
    <property type="term" value="P:cell division"/>
    <property type="evidence" value="ECO:0007669"/>
    <property type="project" value="UniProtKB-KW"/>
</dbReference>
<dbReference type="Pfam" id="PF00134">
    <property type="entry name" value="Cyclin_N"/>
    <property type="match status" value="1"/>
</dbReference>
<evidence type="ECO:0000256" key="4">
    <source>
        <dbReference type="ARBA" id="ARBA00022618"/>
    </source>
</evidence>
<evidence type="ECO:0000256" key="3">
    <source>
        <dbReference type="ARBA" id="ARBA00011177"/>
    </source>
</evidence>
<feature type="domain" description="Cyclin C-terminal" evidence="11">
    <location>
        <begin position="343"/>
        <end position="462"/>
    </location>
</feature>
<comment type="caution">
    <text evidence="12">The sequence shown here is derived from an EMBL/GenBank/DDBJ whole genome shotgun (WGS) entry which is preliminary data.</text>
</comment>
<feature type="compositionally biased region" description="Polar residues" evidence="9">
    <location>
        <begin position="482"/>
        <end position="495"/>
    </location>
</feature>
<keyword evidence="4" id="KW-0132">Cell division</keyword>
<evidence type="ECO:0000259" key="11">
    <source>
        <dbReference type="SMART" id="SM01332"/>
    </source>
</evidence>
<comment type="similarity">
    <text evidence="2">Belongs to the cyclin family. Cyclin D subfamily.</text>
</comment>
<protein>
    <recommendedName>
        <fullName evidence="7">B-like cyclin</fullName>
    </recommendedName>
</protein>
<dbReference type="Proteomes" id="UP001314170">
    <property type="component" value="Unassembled WGS sequence"/>
</dbReference>
<dbReference type="PROSITE" id="PS00292">
    <property type="entry name" value="CYCLINS"/>
    <property type="match status" value="1"/>
</dbReference>